<sequence length="1036" mass="118887">MVRISLSLHVIQETSGLPRKGFLSRPNINFKYIKETMKSEVIHLKDGGSLIQVLFSVGFGDKSFLITSSSHIRVSLCITANNSNLIRGVIYPPHYITYINSFTITLKKGKKKGSKGSRKSSSSNTLTVSETPQLQFGDWDPLLTNCQHYMNYHRDAPTDHPFCLSDDFITSKEVYNEFHSHHLNTYHIDKEHPGFCIEGGADDLDSADDAPLDLDLDHSDPDSLQPPPFPLQEGKEIFSMDLPSFSITNHAFKRHKVLLKLLGLNDDSQISKAFTIIAALTDPLTQPMESDIHVMSIDLISQLIIAFCYNTESVIPGFDLSIILFKIIDSSLQLLHCHDEVKIRNLNNSDIKVDWRPRVLEWTPSGLNQQDIHLMYMVDCVCVYTIFKLYNFEEPDLCLNPFLGYFIKLWKIFTNVVLLGLEVDRRVEQDPNNETPEIIKQVIRGSSAIRYVLASILNEDLENRVHDFYHLNIVHFLSPYGRRNGSGALYADVRWYVGAMLALGSELNEVVETLVDLEPNDRYDEDVKYMFAHEFEDFHHKELFPDEYDEDGEPKEQNIIYEDEFGVLHKVVHQRCTCEFFDHDEVLEEEEEEQQGHEQFDGEDADEDGDFNTIPKAVRGDQDIEFDELGRDWRDVPRGGNIFFNGDFIIDDSKCYSWPELSKVFDDMKEAPVSEEVAGRVVMTVAKAVKFDFEQNINNTVSDKDTIIPADVVTPDKIYEKWSAGWTFEAMLALNPIASYAMLDEMLMAHGYRRVLIWFITHMGLSFTLMNYIFELVNGLRGETRISKTFKFSRQGSLEISEIEKSMLLHEFLNNCLIYLSRTYDSYKSKSQSEAQNASEFERCIKIVKLICLMMTKLLERDGLDMDEYKVELTSLLINWIAFVPEAKTLFFQINNNTDNNNNNNANNNAEETILKPERTLPTPSATTAETTSPPSLVPAVPMRHKKFNQQLKVSLGNVIKKLDNGTLLFRPFFELINYDTGSTETKSDEMKEDNQTRTATFEERPDVPQYVKGELKPIKRDEEEEHARVEEAFAE</sequence>
<dbReference type="OrthoDB" id="3980110at2759"/>
<feature type="region of interest" description="Disordered" evidence="1">
    <location>
        <begin position="208"/>
        <end position="230"/>
    </location>
</feature>
<dbReference type="VEuPathDB" id="FungiDB:BON22_4721"/>
<evidence type="ECO:0000313" key="2">
    <source>
        <dbReference type="EMBL" id="CDR43766.1"/>
    </source>
</evidence>
<feature type="region of interest" description="Disordered" evidence="1">
    <location>
        <begin position="109"/>
        <end position="129"/>
    </location>
</feature>
<dbReference type="PhylomeDB" id="A0A061B2S7"/>
<evidence type="ECO:0000256" key="1">
    <source>
        <dbReference type="SAM" id="MobiDB-lite"/>
    </source>
</evidence>
<accession>A0A061B2S7</accession>
<protein>
    <submittedName>
        <fullName evidence="2">CYFA0S12e04104g1_1</fullName>
    </submittedName>
</protein>
<name>A0A061B2S7_CYBFA</name>
<feature type="region of interest" description="Disordered" evidence="1">
    <location>
        <begin position="588"/>
        <end position="617"/>
    </location>
</feature>
<reference evidence="2" key="1">
    <citation type="journal article" date="2014" name="Genome Announc.">
        <title>Genome sequence of the yeast Cyberlindnera fabianii (Hansenula fabianii).</title>
        <authorList>
            <person name="Freel K.C."/>
            <person name="Sarilar V."/>
            <person name="Neuveglise C."/>
            <person name="Devillers H."/>
            <person name="Friedrich A."/>
            <person name="Schacherer J."/>
        </authorList>
    </citation>
    <scope>NUCLEOTIDE SEQUENCE</scope>
    <source>
        <strain evidence="2">YJS4271</strain>
    </source>
</reference>
<feature type="compositionally biased region" description="Basic residues" evidence="1">
    <location>
        <begin position="109"/>
        <end position="118"/>
    </location>
</feature>
<proteinExistence type="predicted"/>
<gene>
    <name evidence="2" type="ORF">CYFA0S_12e04104g</name>
</gene>
<dbReference type="EMBL" id="LK052897">
    <property type="protein sequence ID" value="CDR43766.1"/>
    <property type="molecule type" value="Genomic_DNA"/>
</dbReference>
<feature type="compositionally biased region" description="Acidic residues" evidence="1">
    <location>
        <begin position="601"/>
        <end position="610"/>
    </location>
</feature>
<organism evidence="2">
    <name type="scientific">Cyberlindnera fabianii</name>
    <name type="common">Yeast</name>
    <name type="synonym">Hansenula fabianii</name>
    <dbReference type="NCBI Taxonomy" id="36022"/>
    <lineage>
        <taxon>Eukaryota</taxon>
        <taxon>Fungi</taxon>
        <taxon>Dikarya</taxon>
        <taxon>Ascomycota</taxon>
        <taxon>Saccharomycotina</taxon>
        <taxon>Saccharomycetes</taxon>
        <taxon>Phaffomycetales</taxon>
        <taxon>Phaffomycetaceae</taxon>
        <taxon>Cyberlindnera</taxon>
    </lineage>
</organism>
<dbReference type="AlphaFoldDB" id="A0A061B2S7"/>